<keyword evidence="4 6" id="KW-0732">Signal</keyword>
<evidence type="ECO:0000256" key="3">
    <source>
        <dbReference type="ARBA" id="ARBA00022448"/>
    </source>
</evidence>
<feature type="region of interest" description="Disordered" evidence="5">
    <location>
        <begin position="23"/>
        <end position="54"/>
    </location>
</feature>
<feature type="compositionally biased region" description="Basic and acidic residues" evidence="5">
    <location>
        <begin position="36"/>
        <end position="51"/>
    </location>
</feature>
<sequence length="323" mass="36159">MKKRLGLLMVFIVMLMAACGSGDDASSESASNGETSDAKEETSESGAEGKEMVSYTTDAGEEIEIPEDPQRIVVLATSYFGNLMQMDANVVGVHSRVTESEVLKPYTEDIELVEEGNVEQVMSLNPDLIIAFNSDQNLDKLKSVAPTIPIDYAKWNYLDIHKELADITGNEDKAEQWMEEWDSKTEEARQKVEEAVPEGATATVMEQFAKDIYVYGTNWGRGTEIIYQELGMEVPEAVQEEVVETGWKKISAEEVEKYAGDYIFVGTGDSGADNAYRETEVWNNLDAVQNDQVIEFDSPTFYYNDPYSLEHELDIIVEELTKK</sequence>
<dbReference type="PROSITE" id="PS50983">
    <property type="entry name" value="FE_B12_PBP"/>
    <property type="match status" value="1"/>
</dbReference>
<feature type="signal peptide" evidence="6">
    <location>
        <begin position="1"/>
        <end position="22"/>
    </location>
</feature>
<evidence type="ECO:0000256" key="6">
    <source>
        <dbReference type="SAM" id="SignalP"/>
    </source>
</evidence>
<dbReference type="InterPro" id="IPR002491">
    <property type="entry name" value="ABC_transptr_periplasmic_BD"/>
</dbReference>
<comment type="caution">
    <text evidence="8">The sequence shown here is derived from an EMBL/GenBank/DDBJ whole genome shotgun (WGS) entry which is preliminary data.</text>
</comment>
<dbReference type="EMBL" id="BAABCK010000069">
    <property type="protein sequence ID" value="GAA3733240.1"/>
    <property type="molecule type" value="Genomic_DNA"/>
</dbReference>
<dbReference type="InterPro" id="IPR051313">
    <property type="entry name" value="Bact_iron-sidero_bind"/>
</dbReference>
<dbReference type="Gene3D" id="3.40.50.1980">
    <property type="entry name" value="Nitrogenase molybdenum iron protein domain"/>
    <property type="match status" value="2"/>
</dbReference>
<dbReference type="RefSeq" id="WP_344704366.1">
    <property type="nucleotide sequence ID" value="NZ_BAABCK010000069.1"/>
</dbReference>
<feature type="chain" id="PRO_5045471034" evidence="6">
    <location>
        <begin position="23"/>
        <end position="323"/>
    </location>
</feature>
<evidence type="ECO:0000256" key="1">
    <source>
        <dbReference type="ARBA" id="ARBA00004196"/>
    </source>
</evidence>
<reference evidence="9" key="1">
    <citation type="journal article" date="2019" name="Int. J. Syst. Evol. Microbiol.">
        <title>The Global Catalogue of Microorganisms (GCM) 10K type strain sequencing project: providing services to taxonomists for standard genome sequencing and annotation.</title>
        <authorList>
            <consortium name="The Broad Institute Genomics Platform"/>
            <consortium name="The Broad Institute Genome Sequencing Center for Infectious Disease"/>
            <person name="Wu L."/>
            <person name="Ma J."/>
        </authorList>
    </citation>
    <scope>NUCLEOTIDE SEQUENCE [LARGE SCALE GENOMIC DNA]</scope>
    <source>
        <strain evidence="9">JCM 16981</strain>
    </source>
</reference>
<feature type="domain" description="Fe/B12 periplasmic-binding" evidence="7">
    <location>
        <begin position="71"/>
        <end position="323"/>
    </location>
</feature>
<dbReference type="PANTHER" id="PTHR30532:SF26">
    <property type="entry name" value="IRON(3+)-HYDROXAMATE-BINDING PROTEIN FHUD"/>
    <property type="match status" value="1"/>
</dbReference>
<dbReference type="Proteomes" id="UP001500920">
    <property type="component" value="Unassembled WGS sequence"/>
</dbReference>
<keyword evidence="3" id="KW-0813">Transport</keyword>
<evidence type="ECO:0000313" key="8">
    <source>
        <dbReference type="EMBL" id="GAA3733240.1"/>
    </source>
</evidence>
<comment type="subcellular location">
    <subcellularLocation>
        <location evidence="1">Cell envelope</location>
    </subcellularLocation>
</comment>
<evidence type="ECO:0000256" key="5">
    <source>
        <dbReference type="SAM" id="MobiDB-lite"/>
    </source>
</evidence>
<comment type="similarity">
    <text evidence="2">Belongs to the bacterial solute-binding protein 8 family.</text>
</comment>
<dbReference type="Pfam" id="PF01497">
    <property type="entry name" value="Peripla_BP_2"/>
    <property type="match status" value="1"/>
</dbReference>
<protein>
    <submittedName>
        <fullName evidence="8">Iron-hydroxamate ABC transporter substrate-binding protein</fullName>
    </submittedName>
</protein>
<dbReference type="SUPFAM" id="SSF53807">
    <property type="entry name" value="Helical backbone' metal receptor"/>
    <property type="match status" value="1"/>
</dbReference>
<evidence type="ECO:0000313" key="9">
    <source>
        <dbReference type="Proteomes" id="UP001500920"/>
    </source>
</evidence>
<dbReference type="PROSITE" id="PS51257">
    <property type="entry name" value="PROKAR_LIPOPROTEIN"/>
    <property type="match status" value="1"/>
</dbReference>
<proteinExistence type="inferred from homology"/>
<dbReference type="PANTHER" id="PTHR30532">
    <property type="entry name" value="IRON III DICITRATE-BINDING PERIPLASMIC PROTEIN"/>
    <property type="match status" value="1"/>
</dbReference>
<name>A0ABP7F9R4_9STAP</name>
<evidence type="ECO:0000256" key="2">
    <source>
        <dbReference type="ARBA" id="ARBA00008814"/>
    </source>
</evidence>
<accession>A0ABP7F9R4</accession>
<organism evidence="8 9">
    <name type="scientific">Salinicoccus jeotgali</name>
    <dbReference type="NCBI Taxonomy" id="381634"/>
    <lineage>
        <taxon>Bacteria</taxon>
        <taxon>Bacillati</taxon>
        <taxon>Bacillota</taxon>
        <taxon>Bacilli</taxon>
        <taxon>Bacillales</taxon>
        <taxon>Staphylococcaceae</taxon>
        <taxon>Salinicoccus</taxon>
    </lineage>
</organism>
<evidence type="ECO:0000259" key="7">
    <source>
        <dbReference type="PROSITE" id="PS50983"/>
    </source>
</evidence>
<evidence type="ECO:0000256" key="4">
    <source>
        <dbReference type="ARBA" id="ARBA00022729"/>
    </source>
</evidence>
<keyword evidence="9" id="KW-1185">Reference proteome</keyword>
<gene>
    <name evidence="8" type="ORF">GCM10022378_21860</name>
</gene>